<dbReference type="PROSITE" id="PS50011">
    <property type="entry name" value="PROTEIN_KINASE_DOM"/>
    <property type="match status" value="1"/>
</dbReference>
<keyword evidence="10" id="KW-1185">Reference proteome</keyword>
<evidence type="ECO:0000256" key="2">
    <source>
        <dbReference type="ARBA" id="ARBA00022679"/>
    </source>
</evidence>
<dbReference type="Pfam" id="PF00069">
    <property type="entry name" value="Pkinase"/>
    <property type="match status" value="1"/>
</dbReference>
<keyword evidence="2" id="KW-0808">Transferase</keyword>
<dbReference type="Proteomes" id="UP000440578">
    <property type="component" value="Unassembled WGS sequence"/>
</dbReference>
<dbReference type="Gene3D" id="3.30.200.20">
    <property type="entry name" value="Phosphorylase Kinase, domain 1"/>
    <property type="match status" value="1"/>
</dbReference>
<dbReference type="GO" id="GO:0005524">
    <property type="term" value="F:ATP binding"/>
    <property type="evidence" value="ECO:0007669"/>
    <property type="project" value="UniProtKB-UniRule"/>
</dbReference>
<evidence type="ECO:0000256" key="3">
    <source>
        <dbReference type="ARBA" id="ARBA00022741"/>
    </source>
</evidence>
<evidence type="ECO:0000313" key="10">
    <source>
        <dbReference type="Proteomes" id="UP000440578"/>
    </source>
</evidence>
<feature type="region of interest" description="Disordered" evidence="7">
    <location>
        <begin position="24"/>
        <end position="72"/>
    </location>
</feature>
<feature type="region of interest" description="Disordered" evidence="7">
    <location>
        <begin position="585"/>
        <end position="671"/>
    </location>
</feature>
<name>A0A6A4XH43_AMPAM</name>
<evidence type="ECO:0000256" key="5">
    <source>
        <dbReference type="ARBA" id="ARBA00022840"/>
    </source>
</evidence>
<dbReference type="OrthoDB" id="4774231at2759"/>
<feature type="compositionally biased region" description="Low complexity" evidence="7">
    <location>
        <begin position="842"/>
        <end position="854"/>
    </location>
</feature>
<dbReference type="SMART" id="SM00220">
    <property type="entry name" value="S_TKc"/>
    <property type="match status" value="1"/>
</dbReference>
<dbReference type="AlphaFoldDB" id="A0A6A4XH43"/>
<feature type="region of interest" description="Disordered" evidence="7">
    <location>
        <begin position="811"/>
        <end position="922"/>
    </location>
</feature>
<gene>
    <name evidence="9" type="primary">rskn-1</name>
    <name evidence="9" type="ORF">FJT64_015259</name>
</gene>
<evidence type="ECO:0000259" key="8">
    <source>
        <dbReference type="PROSITE" id="PS50011"/>
    </source>
</evidence>
<evidence type="ECO:0000313" key="9">
    <source>
        <dbReference type="EMBL" id="KAF0314281.1"/>
    </source>
</evidence>
<dbReference type="Gene3D" id="1.10.510.10">
    <property type="entry name" value="Transferase(Phosphotransferase) domain 1"/>
    <property type="match status" value="1"/>
</dbReference>
<feature type="compositionally biased region" description="Basic and acidic residues" evidence="7">
    <location>
        <begin position="30"/>
        <end position="43"/>
    </location>
</feature>
<evidence type="ECO:0000256" key="1">
    <source>
        <dbReference type="ARBA" id="ARBA00022527"/>
    </source>
</evidence>
<dbReference type="InterPro" id="IPR011009">
    <property type="entry name" value="Kinase-like_dom_sf"/>
</dbReference>
<keyword evidence="5 6" id="KW-0067">ATP-binding</keyword>
<dbReference type="EMBL" id="VIIS01000034">
    <property type="protein sequence ID" value="KAF0314281.1"/>
    <property type="molecule type" value="Genomic_DNA"/>
</dbReference>
<feature type="region of interest" description="Disordered" evidence="7">
    <location>
        <begin position="688"/>
        <end position="796"/>
    </location>
</feature>
<dbReference type="SUPFAM" id="SSF56112">
    <property type="entry name" value="Protein kinase-like (PK-like)"/>
    <property type="match status" value="1"/>
</dbReference>
<keyword evidence="4 9" id="KW-0418">Kinase</keyword>
<keyword evidence="3 6" id="KW-0547">Nucleotide-binding</keyword>
<feature type="compositionally biased region" description="Basic and acidic residues" evidence="7">
    <location>
        <begin position="649"/>
        <end position="662"/>
    </location>
</feature>
<dbReference type="GO" id="GO:0004674">
    <property type="term" value="F:protein serine/threonine kinase activity"/>
    <property type="evidence" value="ECO:0007669"/>
    <property type="project" value="UniProtKB-KW"/>
</dbReference>
<reference evidence="9 10" key="1">
    <citation type="submission" date="2019-07" db="EMBL/GenBank/DDBJ databases">
        <title>Draft genome assembly of a fouling barnacle, Amphibalanus amphitrite (Darwin, 1854): The first reference genome for Thecostraca.</title>
        <authorList>
            <person name="Kim W."/>
        </authorList>
    </citation>
    <scope>NUCLEOTIDE SEQUENCE [LARGE SCALE GENOMIC DNA]</scope>
    <source>
        <strain evidence="9">SNU_AA5</strain>
        <tissue evidence="9">Soma without cirri and trophi</tissue>
    </source>
</reference>
<proteinExistence type="predicted"/>
<feature type="compositionally biased region" description="Low complexity" evidence="7">
    <location>
        <begin position="615"/>
        <end position="628"/>
    </location>
</feature>
<evidence type="ECO:0000256" key="4">
    <source>
        <dbReference type="ARBA" id="ARBA00022777"/>
    </source>
</evidence>
<feature type="binding site" evidence="6">
    <location>
        <position position="117"/>
    </location>
    <ligand>
        <name>ATP</name>
        <dbReference type="ChEBI" id="CHEBI:30616"/>
    </ligand>
</feature>
<dbReference type="PROSITE" id="PS00107">
    <property type="entry name" value="PROTEIN_KINASE_ATP"/>
    <property type="match status" value="1"/>
</dbReference>
<feature type="compositionally biased region" description="Polar residues" evidence="7">
    <location>
        <begin position="816"/>
        <end position="825"/>
    </location>
</feature>
<keyword evidence="1" id="KW-0723">Serine/threonine-protein kinase</keyword>
<accession>A0A6A4XH43</accession>
<dbReference type="InterPro" id="IPR017441">
    <property type="entry name" value="Protein_kinase_ATP_BS"/>
</dbReference>
<feature type="compositionally biased region" description="Low complexity" evidence="7">
    <location>
        <begin position="749"/>
        <end position="768"/>
    </location>
</feature>
<evidence type="ECO:0000256" key="7">
    <source>
        <dbReference type="SAM" id="MobiDB-lite"/>
    </source>
</evidence>
<feature type="compositionally biased region" description="Pro residues" evidence="7">
    <location>
        <begin position="774"/>
        <end position="783"/>
    </location>
</feature>
<comment type="caution">
    <text evidence="9">The sequence shown here is derived from an EMBL/GenBank/DDBJ whole genome shotgun (WGS) entry which is preliminary data.</text>
</comment>
<evidence type="ECO:0000256" key="6">
    <source>
        <dbReference type="PROSITE-ProRule" id="PRU10141"/>
    </source>
</evidence>
<organism evidence="9 10">
    <name type="scientific">Amphibalanus amphitrite</name>
    <name type="common">Striped barnacle</name>
    <name type="synonym">Balanus amphitrite</name>
    <dbReference type="NCBI Taxonomy" id="1232801"/>
    <lineage>
        <taxon>Eukaryota</taxon>
        <taxon>Metazoa</taxon>
        <taxon>Ecdysozoa</taxon>
        <taxon>Arthropoda</taxon>
        <taxon>Crustacea</taxon>
        <taxon>Multicrustacea</taxon>
        <taxon>Cirripedia</taxon>
        <taxon>Thoracica</taxon>
        <taxon>Thoracicalcarea</taxon>
        <taxon>Balanomorpha</taxon>
        <taxon>Balanoidea</taxon>
        <taxon>Balanidae</taxon>
        <taxon>Amphibalaninae</taxon>
        <taxon>Amphibalanus</taxon>
    </lineage>
</organism>
<feature type="domain" description="Protein kinase" evidence="8">
    <location>
        <begin position="85"/>
        <end position="338"/>
    </location>
</feature>
<dbReference type="PANTHER" id="PTHR24351">
    <property type="entry name" value="RIBOSOMAL PROTEIN S6 KINASE"/>
    <property type="match status" value="1"/>
</dbReference>
<protein>
    <submittedName>
        <fullName evidence="9">Putative ribosomal protein S6 kinase alpha-1</fullName>
    </submittedName>
</protein>
<feature type="compositionally biased region" description="Low complexity" evidence="7">
    <location>
        <begin position="878"/>
        <end position="889"/>
    </location>
</feature>
<dbReference type="InterPro" id="IPR000719">
    <property type="entry name" value="Prot_kinase_dom"/>
</dbReference>
<feature type="compositionally biased region" description="Polar residues" evidence="7">
    <location>
        <begin position="725"/>
        <end position="748"/>
    </location>
</feature>
<sequence>MPQVACQKFTVSRDSMVTRAAARAARWKKLPTDRGKLSDKESGFESSPNSPRAESGLEHAQHAPGSQELALRGPQEEQHISLDCFEFIKKLGSGGYGSVVLVQKKGGRDHRAHYALKMTALNRAALVERDILPRLQNVPYTLDLAYAFFDARLGKAFLVLPFAAGKDLFSLAGPCTNPKKKPGYLRRMFHHNYIKYLHRVRLILAELCVAISYLHKTQVTGKTGTPDYMAPEVLQSSGSFCAATTYSFEADLWGLGVIAYELIVGQLPFRGQEISELECAILGGAVEVPRSFLEEKFGRLSRQERALALAALSFVKALLRVSPRHRLTNDDIPRHIFFQDLDFEQIATGDHDDPPFDIRRIDAERDDSRDVEPIPAAFAGRLSVASSAKSPDKSGFDSPSRFANYHYVRRPSGWYFSDLEGSQCEDSRADLPDGAGYAEEAALDHSAAEESCVALEDVPGLLEYEAILAEDTSVESDDLVLLMPGGWRPDRQRHTHVVASSESRSDSAIDERHVEHDAEAAAPPMAASTPVKTEIELFPRVRVVPSQPCSPPRCSPALPAAARTMPNLLPVASVRRRLRLDEVSPPPAARRVTRRLAAATAGVSPPRPEADHSESSLSTVHQSSLSTVHQSCTPSRFERDSPLSPSPEKTPRADQHSLRLEGDSSLSQSAEWSGEAWQSLSSAYQSCTPSRFERDSPLSPSPEKTPDQEQRSPAAGRAWELLSPAGQSCTSSQFEGESSFSVTPEKTLSSARGAGSNRGSPAASASRSVIRSWAPPPTPPPPSSAERSWTQAERDAALFFSPVGMPAASAFEEVHNSGTSEQLSDGSARLHTALGRPGGSPAGLAAAAASPVRPSMKRSWVSPCDEEPGPSRARPRRAAAAAAAAALAADTSPHLPPKKRRRFRAPEPSGARWPSPLVGDGPRVVVEAAGQPLPVYSLRSAGRR</sequence>